<name>A0A9D2GTD1_9BACT</name>
<accession>A0A9D2GTD1</accession>
<organism evidence="2 3">
    <name type="scientific">Candidatus Mucispirillum faecigallinarum</name>
    <dbReference type="NCBI Taxonomy" id="2838699"/>
    <lineage>
        <taxon>Bacteria</taxon>
        <taxon>Pseudomonadati</taxon>
        <taxon>Deferribacterota</taxon>
        <taxon>Deferribacteres</taxon>
        <taxon>Deferribacterales</taxon>
        <taxon>Mucispirillaceae</taxon>
        <taxon>Mucispirillum</taxon>
    </lineage>
</organism>
<comment type="caution">
    <text evidence="2">The sequence shown here is derived from an EMBL/GenBank/DDBJ whole genome shotgun (WGS) entry which is preliminary data.</text>
</comment>
<reference evidence="2" key="2">
    <citation type="submission" date="2021-04" db="EMBL/GenBank/DDBJ databases">
        <authorList>
            <person name="Gilroy R."/>
        </authorList>
    </citation>
    <scope>NUCLEOTIDE SEQUENCE</scope>
    <source>
        <strain evidence="2">ChiW4-1371</strain>
    </source>
</reference>
<evidence type="ECO:0000256" key="1">
    <source>
        <dbReference type="SAM" id="MobiDB-lite"/>
    </source>
</evidence>
<feature type="compositionally biased region" description="Basic and acidic residues" evidence="1">
    <location>
        <begin position="83"/>
        <end position="100"/>
    </location>
</feature>
<proteinExistence type="predicted"/>
<feature type="region of interest" description="Disordered" evidence="1">
    <location>
        <begin position="55"/>
        <end position="100"/>
    </location>
</feature>
<dbReference type="Proteomes" id="UP000824176">
    <property type="component" value="Unassembled WGS sequence"/>
</dbReference>
<evidence type="ECO:0000313" key="2">
    <source>
        <dbReference type="EMBL" id="HIZ89668.1"/>
    </source>
</evidence>
<protein>
    <submittedName>
        <fullName evidence="2">Uncharacterized protein</fullName>
    </submittedName>
</protein>
<evidence type="ECO:0000313" key="3">
    <source>
        <dbReference type="Proteomes" id="UP000824176"/>
    </source>
</evidence>
<reference evidence="2" key="1">
    <citation type="journal article" date="2021" name="PeerJ">
        <title>Extensive microbial diversity within the chicken gut microbiome revealed by metagenomics and culture.</title>
        <authorList>
            <person name="Gilroy R."/>
            <person name="Ravi A."/>
            <person name="Getino M."/>
            <person name="Pursley I."/>
            <person name="Horton D.L."/>
            <person name="Alikhan N.F."/>
            <person name="Baker D."/>
            <person name="Gharbi K."/>
            <person name="Hall N."/>
            <person name="Watson M."/>
            <person name="Adriaenssens E.M."/>
            <person name="Foster-Nyarko E."/>
            <person name="Jarju S."/>
            <person name="Secka A."/>
            <person name="Antonio M."/>
            <person name="Oren A."/>
            <person name="Chaudhuri R.R."/>
            <person name="La Ragione R."/>
            <person name="Hildebrand F."/>
            <person name="Pallen M.J."/>
        </authorList>
    </citation>
    <scope>NUCLEOTIDE SEQUENCE</scope>
    <source>
        <strain evidence="2">ChiW4-1371</strain>
    </source>
</reference>
<dbReference type="EMBL" id="DXAQ01000107">
    <property type="protein sequence ID" value="HIZ89668.1"/>
    <property type="molecule type" value="Genomic_DNA"/>
</dbReference>
<gene>
    <name evidence="2" type="ORF">H9804_06965</name>
</gene>
<dbReference type="AlphaFoldDB" id="A0A9D2GTD1"/>
<sequence length="100" mass="11643">MSTPYDVSTVVSRSYIPEQMQDSMQKGQEQKNVAFLAEFQKEFEKKQKEVGKTIKTESAGVADNAVKMEEERKKREKRKKNKKQQEERKENHHGGIDIQA</sequence>